<accession>A0ABY9LVW1</accession>
<evidence type="ECO:0000313" key="2">
    <source>
        <dbReference type="EMBL" id="WMD18319.1"/>
    </source>
</evidence>
<gene>
    <name evidence="2" type="ORF">RAS12_16900</name>
</gene>
<feature type="transmembrane region" description="Helical" evidence="1">
    <location>
        <begin position="38"/>
        <end position="59"/>
    </location>
</feature>
<evidence type="ECO:0008006" key="4">
    <source>
        <dbReference type="Google" id="ProtNLM"/>
    </source>
</evidence>
<evidence type="ECO:0000256" key="1">
    <source>
        <dbReference type="SAM" id="Phobius"/>
    </source>
</evidence>
<reference evidence="2 3" key="1">
    <citation type="submission" date="2023-08" db="EMBL/GenBank/DDBJ databases">
        <title>Achromobacter seleniivolatilans sp. nov., isolated from seleniferous soil.</title>
        <authorList>
            <person name="Zhang S."/>
            <person name="Li K."/>
            <person name="Peng J."/>
            <person name="Zhao Q."/>
            <person name="Wang H."/>
            <person name="Guo Y."/>
        </authorList>
    </citation>
    <scope>NUCLEOTIDE SEQUENCE [LARGE SCALE GENOMIC DNA]</scope>
    <source>
        <strain evidence="2 3">R39</strain>
    </source>
</reference>
<dbReference type="InterPro" id="IPR037185">
    <property type="entry name" value="EmrE-like"/>
</dbReference>
<dbReference type="EMBL" id="CP132976">
    <property type="protein sequence ID" value="WMD18319.1"/>
    <property type="molecule type" value="Genomic_DNA"/>
</dbReference>
<proteinExistence type="predicted"/>
<name>A0ABY9LVW1_9BURK</name>
<feature type="transmembrane region" description="Helical" evidence="1">
    <location>
        <begin position="6"/>
        <end position="26"/>
    </location>
</feature>
<evidence type="ECO:0000313" key="3">
    <source>
        <dbReference type="Proteomes" id="UP001234798"/>
    </source>
</evidence>
<dbReference type="Proteomes" id="UP001234798">
    <property type="component" value="Chromosome"/>
</dbReference>
<organism evidence="2 3">
    <name type="scientific">Achromobacter seleniivolatilans</name>
    <dbReference type="NCBI Taxonomy" id="3047478"/>
    <lineage>
        <taxon>Bacteria</taxon>
        <taxon>Pseudomonadati</taxon>
        <taxon>Pseudomonadota</taxon>
        <taxon>Betaproteobacteria</taxon>
        <taxon>Burkholderiales</taxon>
        <taxon>Alcaligenaceae</taxon>
        <taxon>Achromobacter</taxon>
    </lineage>
</organism>
<protein>
    <recommendedName>
        <fullName evidence="4">EamA domain-containing protein</fullName>
    </recommendedName>
</protein>
<dbReference type="SUPFAM" id="SSF103481">
    <property type="entry name" value="Multidrug resistance efflux transporter EmrE"/>
    <property type="match status" value="1"/>
</dbReference>
<keyword evidence="1" id="KW-0812">Transmembrane</keyword>
<dbReference type="RefSeq" id="WP_306937333.1">
    <property type="nucleotide sequence ID" value="NZ_CP132976.1"/>
</dbReference>
<feature type="transmembrane region" description="Helical" evidence="1">
    <location>
        <begin position="71"/>
        <end position="92"/>
    </location>
</feature>
<feature type="transmembrane region" description="Helical" evidence="1">
    <location>
        <begin position="128"/>
        <end position="146"/>
    </location>
</feature>
<feature type="transmembrane region" description="Helical" evidence="1">
    <location>
        <begin position="104"/>
        <end position="122"/>
    </location>
</feature>
<keyword evidence="1" id="KW-0472">Membrane</keyword>
<sequence length="180" mass="18676">MLEKGSVAFYLSAAAAIVGTVGYHMLMKKVPSAINPIVSLLGIYVAIIAISALFLPFVMGNGTLGESLRQMTGVQAGIAVCIILMEIGFLLMYRSGWDLSTGNVVTGAIVNIALIVVGVLILREDLSLLNMLGIALCVAGVFLIGYKSAEPDPVAASAIHGHAPPAQAALQIKNSRPSGE</sequence>
<keyword evidence="3" id="KW-1185">Reference proteome</keyword>
<keyword evidence="1" id="KW-1133">Transmembrane helix</keyword>